<dbReference type="Proteomes" id="UP000464086">
    <property type="component" value="Chromosome"/>
</dbReference>
<evidence type="ECO:0000313" key="1">
    <source>
        <dbReference type="EMBL" id="KEZ15380.1"/>
    </source>
</evidence>
<reference evidence="1 3" key="1">
    <citation type="submission" date="2014-03" db="EMBL/GenBank/DDBJ databases">
        <title>Genome sequence of Sphingobium yanoikuyae B1.</title>
        <authorList>
            <person name="Gan H.M."/>
            <person name="Gan H.Y."/>
            <person name="Savka M.A."/>
        </authorList>
    </citation>
    <scope>NUCLEOTIDE SEQUENCE [LARGE SCALE GENOMIC DNA]</scope>
    <source>
        <strain evidence="1 3">B1</strain>
    </source>
</reference>
<dbReference type="EMBL" id="CP047218">
    <property type="protein sequence ID" value="QHD69508.1"/>
    <property type="molecule type" value="Genomic_DNA"/>
</dbReference>
<evidence type="ECO:0000313" key="4">
    <source>
        <dbReference type="Proteomes" id="UP000464086"/>
    </source>
</evidence>
<dbReference type="AlphaFoldDB" id="A0A084EBN8"/>
<organism evidence="1 3">
    <name type="scientific">Sphingobium yanoikuyae</name>
    <name type="common">Sphingomonas yanoikuyae</name>
    <dbReference type="NCBI Taxonomy" id="13690"/>
    <lineage>
        <taxon>Bacteria</taxon>
        <taxon>Pseudomonadati</taxon>
        <taxon>Pseudomonadota</taxon>
        <taxon>Alphaproteobacteria</taxon>
        <taxon>Sphingomonadales</taxon>
        <taxon>Sphingomonadaceae</taxon>
        <taxon>Sphingobium</taxon>
    </lineage>
</organism>
<name>A0A084EBN8_SPHYA</name>
<gene>
    <name evidence="1" type="ORF">CP98_04438</name>
    <name evidence="2" type="ORF">GS397_22300</name>
</gene>
<evidence type="ECO:0000313" key="3">
    <source>
        <dbReference type="Proteomes" id="UP000028534"/>
    </source>
</evidence>
<dbReference type="PATRIC" id="fig|13690.10.peg.4570"/>
<proteinExistence type="predicted"/>
<accession>A0A084EBN8</accession>
<reference evidence="2 4" key="2">
    <citation type="submission" date="2019-12" db="EMBL/GenBank/DDBJ databases">
        <title>Functional and genomic insights into the Sphingobium yanoikuyae YC-JY1, a bacterium efficiently degrading bisphenol A.</title>
        <authorList>
            <person name="Jia Y."/>
            <person name="Li X."/>
            <person name="Wang J."/>
            <person name="Eltoukhy A."/>
            <person name="Lamraoui I."/>
            <person name="Yan Y."/>
        </authorList>
    </citation>
    <scope>NUCLEOTIDE SEQUENCE [LARGE SCALE GENOMIC DNA]</scope>
    <source>
        <strain evidence="2 4">YC-JY1</strain>
    </source>
</reference>
<sequence length="160" mass="19057">MADECIADWEVISARIHDLWVDRLDNYDRAMRGDLHDIGILVRDEFALGDRKAEQAITRWTAENRPRSLLNAQWQRFRTAMQDRWEPQTPFDPDNRDDLNAARNLVIHDIDELLNRMIEHYRLTETTAAVQVNDWLNLVRVLTENQPRKRLSPRWTRSPQ</sequence>
<dbReference type="RefSeq" id="WP_007686174.1">
    <property type="nucleotide sequence ID" value="NZ_CP047218.1"/>
</dbReference>
<dbReference type="EMBL" id="JGVR01000041">
    <property type="protein sequence ID" value="KEZ15380.1"/>
    <property type="molecule type" value="Genomic_DNA"/>
</dbReference>
<dbReference type="Proteomes" id="UP000028534">
    <property type="component" value="Unassembled WGS sequence"/>
</dbReference>
<evidence type="ECO:0000313" key="2">
    <source>
        <dbReference type="EMBL" id="QHD69508.1"/>
    </source>
</evidence>
<protein>
    <submittedName>
        <fullName evidence="1">Uncharacterized protein</fullName>
    </submittedName>
</protein>